<dbReference type="InterPro" id="IPR037066">
    <property type="entry name" value="Plug_dom_sf"/>
</dbReference>
<dbReference type="GO" id="GO:0038023">
    <property type="term" value="F:signaling receptor activity"/>
    <property type="evidence" value="ECO:0007669"/>
    <property type="project" value="InterPro"/>
</dbReference>
<dbReference type="AlphaFoldDB" id="A0A5C6VDG5"/>
<evidence type="ECO:0000313" key="18">
    <source>
        <dbReference type="Proteomes" id="UP001481677"/>
    </source>
</evidence>
<keyword evidence="4 10" id="KW-1134">Transmembrane beta strand</keyword>
<dbReference type="NCBIfam" id="TIGR01783">
    <property type="entry name" value="TonB-siderophor"/>
    <property type="match status" value="1"/>
</dbReference>
<proteinExistence type="inferred from homology"/>
<keyword evidence="7 10" id="KW-0472">Membrane</keyword>
<evidence type="ECO:0000256" key="10">
    <source>
        <dbReference type="PROSITE-ProRule" id="PRU01360"/>
    </source>
</evidence>
<gene>
    <name evidence="16" type="ORF">FRZ40_20180</name>
    <name evidence="15" type="ORF">V4C56_25540</name>
</gene>
<dbReference type="RefSeq" id="WP_147235364.1">
    <property type="nucleotide sequence ID" value="NZ_JAZHFZ010000020.1"/>
</dbReference>
<dbReference type="Gene3D" id="2.170.130.10">
    <property type="entry name" value="TonB-dependent receptor, plug domain"/>
    <property type="match status" value="1"/>
</dbReference>
<keyword evidence="3 10" id="KW-0813">Transport</keyword>
<evidence type="ECO:0000256" key="2">
    <source>
        <dbReference type="ARBA" id="ARBA00009810"/>
    </source>
</evidence>
<organism evidence="16 17">
    <name type="scientific">Paraburkholderia azotifigens</name>
    <dbReference type="NCBI Taxonomy" id="2057004"/>
    <lineage>
        <taxon>Bacteria</taxon>
        <taxon>Pseudomonadati</taxon>
        <taxon>Pseudomonadota</taxon>
        <taxon>Betaproteobacteria</taxon>
        <taxon>Burkholderiales</taxon>
        <taxon>Burkholderiaceae</taxon>
        <taxon>Paraburkholderia</taxon>
    </lineage>
</organism>
<comment type="similarity">
    <text evidence="2 10 11">Belongs to the TonB-dependent receptor family.</text>
</comment>
<keyword evidence="6 11" id="KW-0798">TonB box</keyword>
<evidence type="ECO:0000259" key="14">
    <source>
        <dbReference type="Pfam" id="PF07715"/>
    </source>
</evidence>
<dbReference type="CDD" id="cd01347">
    <property type="entry name" value="ligand_gated_channel"/>
    <property type="match status" value="1"/>
</dbReference>
<evidence type="ECO:0000256" key="11">
    <source>
        <dbReference type="RuleBase" id="RU003357"/>
    </source>
</evidence>
<dbReference type="Pfam" id="PF07715">
    <property type="entry name" value="Plug"/>
    <property type="match status" value="1"/>
</dbReference>
<name>A0A5C6VDG5_9BURK</name>
<reference evidence="15 18" key="3">
    <citation type="submission" date="2024-01" db="EMBL/GenBank/DDBJ databases">
        <title>The diversity of rhizobia nodulating Mimosa spp. in eleven states of Brazil covering several biomes is determined by host plant, location, and edaphic factors.</title>
        <authorList>
            <person name="Rouws L."/>
            <person name="Barauna A."/>
            <person name="Beukes C."/>
            <person name="De Faria S.M."/>
            <person name="Gross E."/>
            <person name="Dos Reis Junior F.B."/>
            <person name="Simon M."/>
            <person name="Maluk M."/>
            <person name="Odee D.W."/>
            <person name="Kenicer G."/>
            <person name="Young J.P.W."/>
            <person name="Reis V.M."/>
            <person name="Zilli J."/>
            <person name="James E.K."/>
        </authorList>
    </citation>
    <scope>NUCLEOTIDE SEQUENCE [LARGE SCALE GENOMIC DNA]</scope>
    <source>
        <strain evidence="15 18">JPY530</strain>
    </source>
</reference>
<dbReference type="InterPro" id="IPR039426">
    <property type="entry name" value="TonB-dep_rcpt-like"/>
</dbReference>
<keyword evidence="8 16" id="KW-0675">Receptor</keyword>
<evidence type="ECO:0000256" key="4">
    <source>
        <dbReference type="ARBA" id="ARBA00022452"/>
    </source>
</evidence>
<dbReference type="InterPro" id="IPR036942">
    <property type="entry name" value="Beta-barrel_TonB_sf"/>
</dbReference>
<evidence type="ECO:0000259" key="13">
    <source>
        <dbReference type="Pfam" id="PF00593"/>
    </source>
</evidence>
<feature type="region of interest" description="Disordered" evidence="12">
    <location>
        <begin position="57"/>
        <end position="77"/>
    </location>
</feature>
<evidence type="ECO:0000313" key="15">
    <source>
        <dbReference type="EMBL" id="MEM5342974.1"/>
    </source>
</evidence>
<dbReference type="InterPro" id="IPR012910">
    <property type="entry name" value="Plug_dom"/>
</dbReference>
<dbReference type="InterPro" id="IPR000531">
    <property type="entry name" value="Beta-barrel_TonB"/>
</dbReference>
<dbReference type="GO" id="GO:0015891">
    <property type="term" value="P:siderophore transport"/>
    <property type="evidence" value="ECO:0007669"/>
    <property type="project" value="InterPro"/>
</dbReference>
<feature type="domain" description="TonB-dependent receptor plug" evidence="14">
    <location>
        <begin position="104"/>
        <end position="205"/>
    </location>
</feature>
<dbReference type="SUPFAM" id="SSF56935">
    <property type="entry name" value="Porins"/>
    <property type="match status" value="1"/>
</dbReference>
<evidence type="ECO:0000256" key="5">
    <source>
        <dbReference type="ARBA" id="ARBA00022692"/>
    </source>
</evidence>
<dbReference type="GO" id="GO:0015344">
    <property type="term" value="F:siderophore uptake transmembrane transporter activity"/>
    <property type="evidence" value="ECO:0007669"/>
    <property type="project" value="TreeGrafter"/>
</dbReference>
<dbReference type="Proteomes" id="UP001481677">
    <property type="component" value="Unassembled WGS sequence"/>
</dbReference>
<dbReference type="PANTHER" id="PTHR32552">
    <property type="entry name" value="FERRICHROME IRON RECEPTOR-RELATED"/>
    <property type="match status" value="1"/>
</dbReference>
<keyword evidence="18" id="KW-1185">Reference proteome</keyword>
<dbReference type="PANTHER" id="PTHR32552:SF82">
    <property type="entry name" value="FCUA PROTEIN"/>
    <property type="match status" value="1"/>
</dbReference>
<dbReference type="Pfam" id="PF00593">
    <property type="entry name" value="TonB_dep_Rec_b-barrel"/>
    <property type="match status" value="1"/>
</dbReference>
<evidence type="ECO:0000256" key="3">
    <source>
        <dbReference type="ARBA" id="ARBA00022448"/>
    </source>
</evidence>
<evidence type="ECO:0000256" key="7">
    <source>
        <dbReference type="ARBA" id="ARBA00023136"/>
    </source>
</evidence>
<evidence type="ECO:0000256" key="8">
    <source>
        <dbReference type="ARBA" id="ARBA00023170"/>
    </source>
</evidence>
<dbReference type="PROSITE" id="PS52016">
    <property type="entry name" value="TONB_DEPENDENT_REC_3"/>
    <property type="match status" value="1"/>
</dbReference>
<dbReference type="Proteomes" id="UP000321776">
    <property type="component" value="Unassembled WGS sequence"/>
</dbReference>
<reference evidence="16 17" key="1">
    <citation type="journal article" date="2018" name="Int. J. Syst. Evol. Microbiol.">
        <title>Paraburkholderia azotifigens sp. nov., a nitrogen-fixing bacterium isolated from paddy soil.</title>
        <authorList>
            <person name="Choi G.M."/>
            <person name="Im W.T."/>
        </authorList>
    </citation>
    <scope>NUCLEOTIDE SEQUENCE [LARGE SCALE GENOMIC DNA]</scope>
    <source>
        <strain evidence="16 17">NF 2-5-3</strain>
    </source>
</reference>
<sequence length="746" mass="81712">MTDHTPFTGRAAGARVSVRRAARLPGATRLPLGAALLVSAGVVLSSVTTAAWAQATSADSAATTSTTQAQQQDKTLPSVKVAAKRDPSTDNATISAGALGTRTQVDTPFSTNVKTSEDAKDLMANTANDLFKYDPSVTVVGDNATAENSVFSVRGLQIDMLNGVKVDAQSFPSWDTDLPLEPFEQVQLLKGLSGFMYGFGSPGGIVNYVVKRPTDTPYRSVSVGYQSAGVFSEKLDVGGRFGNDDRFGYRFNLVNEEGNTAEANGHLRRQVASVALDFRITPDLVWSMDAFYQKRKTTGTLFAMYFGSGVGIPDASTISHNLTQPQNYYETEMASFGTGLDYRINDNWHASVKYRFAKENRYNSDSLLYVYDNAGDYSNTLYAALTRYFYSNVDAMVEGRFDTGSVKHDVVLGAGYQTQTSVYDNSTGWNDGYSLGIGNLYSSTLLTNDEVHIGENMYRQSYTTQAALYASDTVDLTSRLSVLLGVRYTQFRETSYNTDYSVSAGYSASPVTPTVAVMYKTDPYSTVYASYVESLQQGGAAGNTNVNYGETFGPLKSKQYEVGFKTDHQKWGANLALFRVDQGYEYTNSQNVYVQSGKKRYTGVDASGWVQVANDWRFLGGVMWLNAKAVDVDDTTIEGKRVYATPRFTATGRIEYNPSYLRQLTLAFGGKYVGNMAVDAANTQFTPAYTLYDVSGKYETRIAGKDVTFRAGINNLFNRRYWTSAYGYYVLPGATRTAVASATLQF</sequence>
<reference evidence="16" key="2">
    <citation type="submission" date="2019-08" db="EMBL/GenBank/DDBJ databases">
        <authorList>
            <person name="Im W.-T."/>
        </authorList>
    </citation>
    <scope>NUCLEOTIDE SEQUENCE</scope>
    <source>
        <strain evidence="16">NF 2-5-3</strain>
    </source>
</reference>
<feature type="compositionally biased region" description="Low complexity" evidence="12">
    <location>
        <begin position="57"/>
        <end position="72"/>
    </location>
</feature>
<evidence type="ECO:0000256" key="1">
    <source>
        <dbReference type="ARBA" id="ARBA00004571"/>
    </source>
</evidence>
<comment type="caution">
    <text evidence="16">The sequence shown here is derived from an EMBL/GenBank/DDBJ whole genome shotgun (WGS) entry which is preliminary data.</text>
</comment>
<evidence type="ECO:0000256" key="9">
    <source>
        <dbReference type="ARBA" id="ARBA00023237"/>
    </source>
</evidence>
<protein>
    <submittedName>
        <fullName evidence="16">TonB-dependent siderophore receptor</fullName>
    </submittedName>
</protein>
<evidence type="ECO:0000313" key="17">
    <source>
        <dbReference type="Proteomes" id="UP000321776"/>
    </source>
</evidence>
<accession>A0A5C6VDG5</accession>
<feature type="domain" description="TonB-dependent receptor-like beta-barrel" evidence="13">
    <location>
        <begin position="307"/>
        <end position="716"/>
    </location>
</feature>
<evidence type="ECO:0000256" key="12">
    <source>
        <dbReference type="SAM" id="MobiDB-lite"/>
    </source>
</evidence>
<dbReference type="InterPro" id="IPR010105">
    <property type="entry name" value="TonB_sidphr_rcpt"/>
</dbReference>
<keyword evidence="9 10" id="KW-0998">Cell outer membrane</keyword>
<dbReference type="Gene3D" id="2.40.170.20">
    <property type="entry name" value="TonB-dependent receptor, beta-barrel domain"/>
    <property type="match status" value="1"/>
</dbReference>
<dbReference type="EMBL" id="JAZHGA010000020">
    <property type="protein sequence ID" value="MEM5342974.1"/>
    <property type="molecule type" value="Genomic_DNA"/>
</dbReference>
<dbReference type="EMBL" id="VOQS01000003">
    <property type="protein sequence ID" value="TXC82761.1"/>
    <property type="molecule type" value="Genomic_DNA"/>
</dbReference>
<evidence type="ECO:0000256" key="6">
    <source>
        <dbReference type="ARBA" id="ARBA00023077"/>
    </source>
</evidence>
<dbReference type="GO" id="GO:0009279">
    <property type="term" value="C:cell outer membrane"/>
    <property type="evidence" value="ECO:0007669"/>
    <property type="project" value="UniProtKB-SubCell"/>
</dbReference>
<comment type="subcellular location">
    <subcellularLocation>
        <location evidence="1 10">Cell outer membrane</location>
        <topology evidence="1 10">Multi-pass membrane protein</topology>
    </subcellularLocation>
</comment>
<keyword evidence="5 10" id="KW-0812">Transmembrane</keyword>
<evidence type="ECO:0000313" key="16">
    <source>
        <dbReference type="EMBL" id="TXC82761.1"/>
    </source>
</evidence>